<dbReference type="PANTHER" id="PTHR12461">
    <property type="entry name" value="HYPOXIA-INDUCIBLE FACTOR 1 ALPHA INHIBITOR-RELATED"/>
    <property type="match status" value="1"/>
</dbReference>
<name>A0A8J9VEE1_9NEOP</name>
<dbReference type="OrthoDB" id="415358at2759"/>
<dbReference type="InterPro" id="IPR003347">
    <property type="entry name" value="JmjC_dom"/>
</dbReference>
<sequence length="310" mass="36211">MSHQNIEDAFKVLNEESSDLYLGSDIAEVDKLEPLEFQREYVSKNIPVIIRGGCKNWPATCKWNTEFFREKFSRKKITVTLTPNGLADGITRNEDGREYFVMPEEVEMSMDEFLDILENKSENLIPYIQRQNSNLTEDFSELMKDVEDHVSFASEAFNKKPDAINFWMGDERAVTSMHKDPYENIYCVIDGYKDFILIPPTDLPHVPYKRYPQAEFKKTDQKWTIVPVNNESNCDGLPWICIDPLKPDLSKFPEYEKAHKFKLRLHKGDCLYLPSLWFHHVRQSHACIAVNYWPWSITVLTVISAKLLKT</sequence>
<dbReference type="PROSITE" id="PS51184">
    <property type="entry name" value="JMJC"/>
    <property type="match status" value="1"/>
</dbReference>
<dbReference type="Pfam" id="PF13621">
    <property type="entry name" value="Cupin_8"/>
    <property type="match status" value="1"/>
</dbReference>
<dbReference type="InterPro" id="IPR041667">
    <property type="entry name" value="Cupin_8"/>
</dbReference>
<dbReference type="SMART" id="SM00558">
    <property type="entry name" value="JmjC"/>
    <property type="match status" value="1"/>
</dbReference>
<evidence type="ECO:0000259" key="1">
    <source>
        <dbReference type="PROSITE" id="PS51184"/>
    </source>
</evidence>
<feature type="domain" description="JmjC" evidence="1">
    <location>
        <begin position="131"/>
        <end position="309"/>
    </location>
</feature>
<dbReference type="Proteomes" id="UP000838878">
    <property type="component" value="Chromosome 12"/>
</dbReference>
<reference evidence="2" key="1">
    <citation type="submission" date="2021-12" db="EMBL/GenBank/DDBJ databases">
        <authorList>
            <person name="Martin H S."/>
        </authorList>
    </citation>
    <scope>NUCLEOTIDE SEQUENCE</scope>
</reference>
<accession>A0A8J9VEE1</accession>
<feature type="non-terminal residue" evidence="2">
    <location>
        <position position="310"/>
    </location>
</feature>
<proteinExistence type="predicted"/>
<keyword evidence="3" id="KW-1185">Reference proteome</keyword>
<dbReference type="InterPro" id="IPR014710">
    <property type="entry name" value="RmlC-like_jellyroll"/>
</dbReference>
<gene>
    <name evidence="2" type="ORF">BINO364_LOCUS4381</name>
</gene>
<dbReference type="Gene3D" id="2.60.120.10">
    <property type="entry name" value="Jelly Rolls"/>
    <property type="match status" value="1"/>
</dbReference>
<protein>
    <recommendedName>
        <fullName evidence="1">JmjC domain-containing protein</fullName>
    </recommendedName>
</protein>
<organism evidence="2 3">
    <name type="scientific">Brenthis ino</name>
    <name type="common">lesser marbled fritillary</name>
    <dbReference type="NCBI Taxonomy" id="405034"/>
    <lineage>
        <taxon>Eukaryota</taxon>
        <taxon>Metazoa</taxon>
        <taxon>Ecdysozoa</taxon>
        <taxon>Arthropoda</taxon>
        <taxon>Hexapoda</taxon>
        <taxon>Insecta</taxon>
        <taxon>Pterygota</taxon>
        <taxon>Neoptera</taxon>
        <taxon>Endopterygota</taxon>
        <taxon>Lepidoptera</taxon>
        <taxon>Glossata</taxon>
        <taxon>Ditrysia</taxon>
        <taxon>Papilionoidea</taxon>
        <taxon>Nymphalidae</taxon>
        <taxon>Heliconiinae</taxon>
        <taxon>Argynnini</taxon>
        <taxon>Brenthis</taxon>
    </lineage>
</organism>
<dbReference type="SUPFAM" id="SSF51197">
    <property type="entry name" value="Clavaminate synthase-like"/>
    <property type="match status" value="1"/>
</dbReference>
<dbReference type="EMBL" id="OV170232">
    <property type="protein sequence ID" value="CAH0717820.1"/>
    <property type="molecule type" value="Genomic_DNA"/>
</dbReference>
<evidence type="ECO:0000313" key="3">
    <source>
        <dbReference type="Proteomes" id="UP000838878"/>
    </source>
</evidence>
<dbReference type="AlphaFoldDB" id="A0A8J9VEE1"/>
<evidence type="ECO:0000313" key="2">
    <source>
        <dbReference type="EMBL" id="CAH0717820.1"/>
    </source>
</evidence>
<dbReference type="PANTHER" id="PTHR12461:SF99">
    <property type="entry name" value="BIFUNCTIONAL PEPTIDASE AND (3S)-LYSYL HYDROXYLASE JMJD7"/>
    <property type="match status" value="1"/>
</dbReference>